<keyword evidence="2" id="KW-1185">Reference proteome</keyword>
<sequence length="201" mass="22121">MSDTEEPCPKCGKEHPWCSAHTRAGEPCMHTRIDPGATVCYRHGGAAERTKRAAQERENRRIVAELYEADPQAVIAAYGVEGVADPLETLSRLAASAEHTMEALGQRVNALSEIRYENDKGGEQIRGEVKLYMAAMAQTGKFLEILIKSGFEERKLKLDEQTAQLFVTAMQRVLGRLDLTPEQTALVGVVVPETLRELGGN</sequence>
<protein>
    <recommendedName>
        <fullName evidence="3">Terminase small subunit</fullName>
    </recommendedName>
</protein>
<evidence type="ECO:0000313" key="2">
    <source>
        <dbReference type="Proteomes" id="UP000643279"/>
    </source>
</evidence>
<evidence type="ECO:0008006" key="3">
    <source>
        <dbReference type="Google" id="ProtNLM"/>
    </source>
</evidence>
<comment type="caution">
    <text evidence="1">The sequence shown here is derived from an EMBL/GenBank/DDBJ whole genome shotgun (WGS) entry which is preliminary data.</text>
</comment>
<reference evidence="2" key="1">
    <citation type="journal article" date="2019" name="Int. J. Syst. Evol. Microbiol.">
        <title>The Global Catalogue of Microorganisms (GCM) 10K type strain sequencing project: providing services to taxonomists for standard genome sequencing and annotation.</title>
        <authorList>
            <consortium name="The Broad Institute Genomics Platform"/>
            <consortium name="The Broad Institute Genome Sequencing Center for Infectious Disease"/>
            <person name="Wu L."/>
            <person name="Ma J."/>
        </authorList>
    </citation>
    <scope>NUCLEOTIDE SEQUENCE [LARGE SCALE GENOMIC DNA]</scope>
    <source>
        <strain evidence="2">CGMCC 1.12778</strain>
    </source>
</reference>
<gene>
    <name evidence="1" type="ORF">GCM10007170_15580</name>
</gene>
<accession>A0ABQ2AP74</accession>
<proteinExistence type="predicted"/>
<dbReference type="EMBL" id="BMFW01000005">
    <property type="protein sequence ID" value="GGH93820.1"/>
    <property type="molecule type" value="Genomic_DNA"/>
</dbReference>
<organism evidence="1 2">
    <name type="scientific">Arthrobacter liuii</name>
    <dbReference type="NCBI Taxonomy" id="1476996"/>
    <lineage>
        <taxon>Bacteria</taxon>
        <taxon>Bacillati</taxon>
        <taxon>Actinomycetota</taxon>
        <taxon>Actinomycetes</taxon>
        <taxon>Micrococcales</taxon>
        <taxon>Micrococcaceae</taxon>
        <taxon>Arthrobacter</taxon>
    </lineage>
</organism>
<evidence type="ECO:0000313" key="1">
    <source>
        <dbReference type="EMBL" id="GGH93820.1"/>
    </source>
</evidence>
<dbReference type="RefSeq" id="WP_188571060.1">
    <property type="nucleotide sequence ID" value="NZ_BMFW01000005.1"/>
</dbReference>
<name>A0ABQ2AP74_9MICC</name>
<dbReference type="Proteomes" id="UP000643279">
    <property type="component" value="Unassembled WGS sequence"/>
</dbReference>